<dbReference type="OrthoDB" id="9785825at2"/>
<evidence type="ECO:0000259" key="5">
    <source>
        <dbReference type="PROSITE" id="PS50932"/>
    </source>
</evidence>
<dbReference type="HOGENOM" id="CLU_037628_6_1_0"/>
<geneLocation type="plasmid" evidence="6 7">
    <name>P1</name>
</geneLocation>
<proteinExistence type="predicted"/>
<evidence type="ECO:0000256" key="2">
    <source>
        <dbReference type="ARBA" id="ARBA00023125"/>
    </source>
</evidence>
<dbReference type="PATRIC" id="fig|745776.4.peg.3190"/>
<dbReference type="Gene3D" id="3.40.50.2300">
    <property type="match status" value="2"/>
</dbReference>
<dbReference type="GO" id="GO:0003700">
    <property type="term" value="F:DNA-binding transcription factor activity"/>
    <property type="evidence" value="ECO:0007669"/>
    <property type="project" value="TreeGrafter"/>
</dbReference>
<feature type="domain" description="HTH lacI-type" evidence="5">
    <location>
        <begin position="20"/>
        <end position="74"/>
    </location>
</feature>
<evidence type="ECO:0000256" key="3">
    <source>
        <dbReference type="ARBA" id="ARBA00023163"/>
    </source>
</evidence>
<dbReference type="PROSITE" id="PS50932">
    <property type="entry name" value="HTH_LACI_2"/>
    <property type="match status" value="1"/>
</dbReference>
<reference evidence="6 7" key="1">
    <citation type="journal article" date="2012" name="PLoS ONE">
        <title>Genome sequence and transcriptome analysis of the radioresistant bacterium Deinococcus gobiensis: insights into the extreme environmental adaptations.</title>
        <authorList>
            <person name="Yuan M."/>
            <person name="Chen M."/>
            <person name="Zhang W."/>
            <person name="Lu W."/>
            <person name="Wang J."/>
            <person name="Yang M."/>
            <person name="Zhao P."/>
            <person name="Tang R."/>
            <person name="Li X."/>
            <person name="Hao Y."/>
            <person name="Zhou Z."/>
            <person name="Zhan Y."/>
            <person name="Yu H."/>
            <person name="Teng C."/>
            <person name="Yan Y."/>
            <person name="Ping S."/>
            <person name="Wang Y."/>
            <person name="Lin M."/>
        </authorList>
    </citation>
    <scope>NUCLEOTIDE SEQUENCE [LARGE SCALE GENOMIC DNA]</scope>
    <source>
        <strain evidence="7">DSM 21396 / JCM 16679 / CGMCC 1.7299 / I-0</strain>
        <plasmid evidence="6">P1</plasmid>
    </source>
</reference>
<keyword evidence="1" id="KW-0805">Transcription regulation</keyword>
<gene>
    <name evidence="6" type="primary">ccpA</name>
    <name evidence="6" type="ordered locus">DGo_PA0154</name>
</gene>
<dbReference type="Gene3D" id="1.10.260.40">
    <property type="entry name" value="lambda repressor-like DNA-binding domains"/>
    <property type="match status" value="1"/>
</dbReference>
<dbReference type="SUPFAM" id="SSF47413">
    <property type="entry name" value="lambda repressor-like DNA-binding domains"/>
    <property type="match status" value="1"/>
</dbReference>
<keyword evidence="6" id="KW-0614">Plasmid</keyword>
<dbReference type="InterPro" id="IPR046335">
    <property type="entry name" value="LacI/GalR-like_sensor"/>
</dbReference>
<organism evidence="6 7">
    <name type="scientific">Deinococcus gobiensis (strain DSM 21396 / JCM 16679 / CGMCC 1.7299 / I-0)</name>
    <dbReference type="NCBI Taxonomy" id="745776"/>
    <lineage>
        <taxon>Bacteria</taxon>
        <taxon>Thermotogati</taxon>
        <taxon>Deinococcota</taxon>
        <taxon>Deinococci</taxon>
        <taxon>Deinococcales</taxon>
        <taxon>Deinococcaceae</taxon>
        <taxon>Deinococcus</taxon>
    </lineage>
</organism>
<dbReference type="AlphaFoldDB" id="H8H121"/>
<feature type="compositionally biased region" description="Basic residues" evidence="4">
    <location>
        <begin position="314"/>
        <end position="328"/>
    </location>
</feature>
<dbReference type="Pfam" id="PF00356">
    <property type="entry name" value="LacI"/>
    <property type="match status" value="1"/>
</dbReference>
<keyword evidence="2" id="KW-0238">DNA-binding</keyword>
<evidence type="ECO:0000256" key="1">
    <source>
        <dbReference type="ARBA" id="ARBA00023015"/>
    </source>
</evidence>
<dbReference type="InterPro" id="IPR000843">
    <property type="entry name" value="HTH_LacI"/>
</dbReference>
<keyword evidence="3" id="KW-0804">Transcription</keyword>
<dbReference type="KEGG" id="dgo:DGo_PA0154"/>
<dbReference type="CDD" id="cd01392">
    <property type="entry name" value="HTH_LacI"/>
    <property type="match status" value="1"/>
</dbReference>
<name>H8H121_DEIGI</name>
<dbReference type="PANTHER" id="PTHR30146:SF153">
    <property type="entry name" value="LACTOSE OPERON REPRESSOR"/>
    <property type="match status" value="1"/>
</dbReference>
<evidence type="ECO:0000313" key="6">
    <source>
        <dbReference type="EMBL" id="AFD27040.1"/>
    </source>
</evidence>
<dbReference type="GO" id="GO:0000976">
    <property type="term" value="F:transcription cis-regulatory region binding"/>
    <property type="evidence" value="ECO:0007669"/>
    <property type="project" value="TreeGrafter"/>
</dbReference>
<sequence length="357" mass="36730">MQSGGMTETGGPGAAQRSALTLADVARHAGVSPMTVSNVINGRPGVRPATRQRVLDAVAATGYRVNEVARALAGGRSRVLSVFTPQLNRPYAAEVVQGAAQAAEALHYDLVVVMRSGGGGADLSLMARLSAGALLIQPSGGDWPRRSDLPPHLVSVDGPGERVLGADNAGGARQATAHLLALGHTRVGLISGLLAEPDGPQTGRDDAAERLRGYQETLRAAGLDPLTYVRHGDYTQESGARAARELLALSPPPTALFAAGDAMALGALHAAQDLGFRVPQDLSVVGFDDLPVAAAARPALTTVRQPLAADGRGRRAAARRTGRGRRARAAAALPHRTGRARVVGAGASFRGLSRRAG</sequence>
<dbReference type="PANTHER" id="PTHR30146">
    <property type="entry name" value="LACI-RELATED TRANSCRIPTIONAL REPRESSOR"/>
    <property type="match status" value="1"/>
</dbReference>
<dbReference type="InterPro" id="IPR028082">
    <property type="entry name" value="Peripla_BP_I"/>
</dbReference>
<dbReference type="Pfam" id="PF13377">
    <property type="entry name" value="Peripla_BP_3"/>
    <property type="match status" value="1"/>
</dbReference>
<dbReference type="SUPFAM" id="SSF53822">
    <property type="entry name" value="Periplasmic binding protein-like I"/>
    <property type="match status" value="1"/>
</dbReference>
<dbReference type="CDD" id="cd06267">
    <property type="entry name" value="PBP1_LacI_sugar_binding-like"/>
    <property type="match status" value="1"/>
</dbReference>
<feature type="region of interest" description="Disordered" evidence="4">
    <location>
        <begin position="308"/>
        <end position="335"/>
    </location>
</feature>
<keyword evidence="7" id="KW-1185">Reference proteome</keyword>
<evidence type="ECO:0000256" key="4">
    <source>
        <dbReference type="SAM" id="MobiDB-lite"/>
    </source>
</evidence>
<dbReference type="SMART" id="SM00354">
    <property type="entry name" value="HTH_LACI"/>
    <property type="match status" value="1"/>
</dbReference>
<dbReference type="EMBL" id="CP002192">
    <property type="protein sequence ID" value="AFD27040.1"/>
    <property type="molecule type" value="Genomic_DNA"/>
</dbReference>
<dbReference type="Proteomes" id="UP000007575">
    <property type="component" value="Plasmid P1"/>
</dbReference>
<protein>
    <submittedName>
        <fullName evidence="6">Catabolite control protein A, glucose-resistance amylase regulator</fullName>
    </submittedName>
</protein>
<evidence type="ECO:0000313" key="7">
    <source>
        <dbReference type="Proteomes" id="UP000007575"/>
    </source>
</evidence>
<accession>H8H121</accession>
<dbReference type="PROSITE" id="PS00356">
    <property type="entry name" value="HTH_LACI_1"/>
    <property type="match status" value="1"/>
</dbReference>
<dbReference type="InterPro" id="IPR010982">
    <property type="entry name" value="Lambda_DNA-bd_dom_sf"/>
</dbReference>